<keyword evidence="4 18" id="KW-0808">Transferase</keyword>
<dbReference type="OrthoDB" id="9804290at2"/>
<evidence type="ECO:0000256" key="11">
    <source>
        <dbReference type="ARBA" id="ARBA00022842"/>
    </source>
</evidence>
<evidence type="ECO:0000256" key="15">
    <source>
        <dbReference type="PIRSR" id="PIRSR606309-1"/>
    </source>
</evidence>
<reference evidence="20 21" key="1">
    <citation type="submission" date="2013-10" db="EMBL/GenBank/DDBJ databases">
        <title>Salinisphaera japonica YTM-1 Genome Sequencing.</title>
        <authorList>
            <person name="Lai Q."/>
            <person name="Li C."/>
            <person name="Shao Z."/>
        </authorList>
    </citation>
    <scope>NUCLEOTIDE SEQUENCE [LARGE SCALE GENOMIC DNA]</scope>
    <source>
        <strain evidence="20 21">YTM-1</strain>
    </source>
</reference>
<evidence type="ECO:0000313" key="20">
    <source>
        <dbReference type="EMBL" id="ROO28092.1"/>
    </source>
</evidence>
<comment type="function">
    <text evidence="18">DNA polymerase III is a complex, multichain enzyme responsible for most of the replicative synthesis in bacteria. The epsilon subunit contain the editing function and is a proofreading 3'-5' exonuclease.</text>
</comment>
<sequence>MRQIVLDTETTGMDYNDGHRIIEIGCVELESRRLTGNDLHMYIHPDREIDQGAIEVHGITLESLENEPRFEEIAERLVAYLAGAELIIHNAPFDLGFLNHELGRVNAQHVKLEQAGSVIDTLVDARQRFPGQRNSLDALCKRLEIDNSNRELHGALLDAQLLADVYLRMTGGQIDIGLAAESEDSSNALAGSDLASYLAAGARPRVQRASADEGDAHEAYLDMLGQAAGGDALWRTLNG</sequence>
<keyword evidence="11 17" id="KW-0460">Magnesium</keyword>
<evidence type="ECO:0000256" key="4">
    <source>
        <dbReference type="ARBA" id="ARBA00022679"/>
    </source>
</evidence>
<dbReference type="Pfam" id="PF00929">
    <property type="entry name" value="RNase_T"/>
    <property type="match status" value="1"/>
</dbReference>
<dbReference type="InterPro" id="IPR006054">
    <property type="entry name" value="DnaQ"/>
</dbReference>
<dbReference type="FunFam" id="3.30.420.10:FF:000012">
    <property type="entry name" value="DNA polymerase III subunit epsilon"/>
    <property type="match status" value="1"/>
</dbReference>
<dbReference type="GO" id="GO:0003887">
    <property type="term" value="F:DNA-directed DNA polymerase activity"/>
    <property type="evidence" value="ECO:0007669"/>
    <property type="project" value="UniProtKB-KW"/>
</dbReference>
<dbReference type="GO" id="GO:0003677">
    <property type="term" value="F:DNA binding"/>
    <property type="evidence" value="ECO:0007669"/>
    <property type="project" value="InterPro"/>
</dbReference>
<comment type="subunit">
    <text evidence="18">DNA polymerase III contains a core (composed of alpha, epsilon and theta chains) that associates with a tau subunit. This core dimerizes to form the POLIII' complex. PolIII' associates with the gamma complex (composed of gamma, delta, delta', psi and chi chains) and with the beta chain to form the complete DNA polymerase III complex.</text>
</comment>
<evidence type="ECO:0000256" key="7">
    <source>
        <dbReference type="ARBA" id="ARBA00022722"/>
    </source>
</evidence>
<feature type="binding site" evidence="17">
    <location>
        <position position="9"/>
    </location>
    <ligand>
        <name>a divalent metal cation</name>
        <dbReference type="ChEBI" id="CHEBI:60240"/>
        <label>1</label>
        <note>catalytic</note>
    </ligand>
</feature>
<organism evidence="20 21">
    <name type="scientific">Salinisphaera japonica YTM-1</name>
    <dbReference type="NCBI Taxonomy" id="1209778"/>
    <lineage>
        <taxon>Bacteria</taxon>
        <taxon>Pseudomonadati</taxon>
        <taxon>Pseudomonadota</taxon>
        <taxon>Gammaproteobacteria</taxon>
        <taxon>Salinisphaerales</taxon>
        <taxon>Salinisphaeraceae</taxon>
        <taxon>Salinisphaera</taxon>
    </lineage>
</organism>
<dbReference type="AlphaFoldDB" id="A0A423PRA2"/>
<dbReference type="NCBIfam" id="NF004316">
    <property type="entry name" value="PRK05711.1"/>
    <property type="match status" value="1"/>
</dbReference>
<comment type="caution">
    <text evidence="20">The sequence shown here is derived from an EMBL/GenBank/DDBJ whole genome shotgun (WGS) entry which is preliminary data.</text>
</comment>
<dbReference type="PANTHER" id="PTHR30231:SF41">
    <property type="entry name" value="DNA POLYMERASE III SUBUNIT EPSILON"/>
    <property type="match status" value="1"/>
</dbReference>
<feature type="binding site" evidence="16">
    <location>
        <position position="9"/>
    </location>
    <ligand>
        <name>substrate</name>
    </ligand>
</feature>
<feature type="domain" description="Exonuclease" evidence="19">
    <location>
        <begin position="2"/>
        <end position="175"/>
    </location>
</feature>
<keyword evidence="13 17" id="KW-0464">Manganese</keyword>
<dbReference type="GO" id="GO:0045004">
    <property type="term" value="P:DNA replication proofreading"/>
    <property type="evidence" value="ECO:0007669"/>
    <property type="project" value="TreeGrafter"/>
</dbReference>
<name>A0A423PRA2_9GAMM</name>
<keyword evidence="12 18" id="KW-0239">DNA-directed DNA polymerase</keyword>
<keyword evidence="21" id="KW-1185">Reference proteome</keyword>
<dbReference type="CDD" id="cd06131">
    <property type="entry name" value="DNA_pol_III_epsilon_Ecoli_like"/>
    <property type="match status" value="1"/>
</dbReference>
<keyword evidence="10 18" id="KW-0269">Exonuclease</keyword>
<dbReference type="GO" id="GO:0005829">
    <property type="term" value="C:cytosol"/>
    <property type="evidence" value="ECO:0007669"/>
    <property type="project" value="TreeGrafter"/>
</dbReference>
<dbReference type="EC" id="2.7.7.7" evidence="2 18"/>
<dbReference type="Proteomes" id="UP000285310">
    <property type="component" value="Unassembled WGS sequence"/>
</dbReference>
<evidence type="ECO:0000256" key="18">
    <source>
        <dbReference type="RuleBase" id="RU364087"/>
    </source>
</evidence>
<dbReference type="RefSeq" id="WP_123658204.1">
    <property type="nucleotide sequence ID" value="NZ_AYKG01000023.1"/>
</dbReference>
<dbReference type="InterPro" id="IPR013520">
    <property type="entry name" value="Ribonucl_H"/>
</dbReference>
<evidence type="ECO:0000256" key="6">
    <source>
        <dbReference type="ARBA" id="ARBA00022705"/>
    </source>
</evidence>
<dbReference type="InterPro" id="IPR006309">
    <property type="entry name" value="DnaQ_proteo"/>
</dbReference>
<evidence type="ECO:0000256" key="14">
    <source>
        <dbReference type="ARBA" id="ARBA00049244"/>
    </source>
</evidence>
<evidence type="ECO:0000313" key="21">
    <source>
        <dbReference type="Proteomes" id="UP000285310"/>
    </source>
</evidence>
<feature type="binding site" evidence="17">
    <location>
        <position position="158"/>
    </location>
    <ligand>
        <name>a divalent metal cation</name>
        <dbReference type="ChEBI" id="CHEBI:60240"/>
        <label>1</label>
        <note>catalytic</note>
    </ligand>
</feature>
<proteinExistence type="predicted"/>
<dbReference type="SMART" id="SM00479">
    <property type="entry name" value="EXOIII"/>
    <property type="match status" value="1"/>
</dbReference>
<dbReference type="EMBL" id="AYKG01000023">
    <property type="protein sequence ID" value="ROO28092.1"/>
    <property type="molecule type" value="Genomic_DNA"/>
</dbReference>
<protein>
    <recommendedName>
        <fullName evidence="3 18">DNA polymerase III subunit epsilon</fullName>
        <ecNumber evidence="2 18">2.7.7.7</ecNumber>
    </recommendedName>
</protein>
<dbReference type="GO" id="GO:0008408">
    <property type="term" value="F:3'-5' exonuclease activity"/>
    <property type="evidence" value="ECO:0007669"/>
    <property type="project" value="TreeGrafter"/>
</dbReference>
<feature type="binding site" evidence="17">
    <location>
        <position position="7"/>
    </location>
    <ligand>
        <name>a divalent metal cation</name>
        <dbReference type="ChEBI" id="CHEBI:60240"/>
        <label>1</label>
        <note>catalytic</note>
    </ligand>
</feature>
<dbReference type="FunCoup" id="A0A423PRA2">
    <property type="interactions" value="110"/>
</dbReference>
<feature type="binding site" evidence="16">
    <location>
        <position position="57"/>
    </location>
    <ligand>
        <name>substrate</name>
    </ligand>
</feature>
<dbReference type="NCBIfam" id="TIGR00573">
    <property type="entry name" value="dnaq"/>
    <property type="match status" value="1"/>
</dbReference>
<dbReference type="InParanoid" id="A0A423PRA2"/>
<evidence type="ECO:0000256" key="5">
    <source>
        <dbReference type="ARBA" id="ARBA00022695"/>
    </source>
</evidence>
<dbReference type="InterPro" id="IPR012337">
    <property type="entry name" value="RNaseH-like_sf"/>
</dbReference>
<keyword evidence="8 17" id="KW-0479">Metal-binding</keyword>
<dbReference type="GO" id="GO:0046872">
    <property type="term" value="F:metal ion binding"/>
    <property type="evidence" value="ECO:0007669"/>
    <property type="project" value="UniProtKB-KW"/>
</dbReference>
<evidence type="ECO:0000256" key="13">
    <source>
        <dbReference type="ARBA" id="ARBA00023211"/>
    </source>
</evidence>
<dbReference type="NCBIfam" id="TIGR01406">
    <property type="entry name" value="dnaQ_proteo"/>
    <property type="match status" value="1"/>
</dbReference>
<evidence type="ECO:0000256" key="16">
    <source>
        <dbReference type="PIRSR" id="PIRSR606309-2"/>
    </source>
</evidence>
<evidence type="ECO:0000256" key="17">
    <source>
        <dbReference type="PIRSR" id="PIRSR606309-3"/>
    </source>
</evidence>
<keyword evidence="9 18" id="KW-0378">Hydrolase</keyword>
<evidence type="ECO:0000256" key="12">
    <source>
        <dbReference type="ARBA" id="ARBA00022932"/>
    </source>
</evidence>
<evidence type="ECO:0000256" key="2">
    <source>
        <dbReference type="ARBA" id="ARBA00012417"/>
    </source>
</evidence>
<evidence type="ECO:0000256" key="3">
    <source>
        <dbReference type="ARBA" id="ARBA00020352"/>
    </source>
</evidence>
<comment type="cofactor">
    <cofactor evidence="17">
        <name>Mg(2+)</name>
        <dbReference type="ChEBI" id="CHEBI:18420"/>
    </cofactor>
    <cofactor evidence="17">
        <name>Mn(2+)</name>
        <dbReference type="ChEBI" id="CHEBI:29035"/>
    </cofactor>
    <text evidence="17">Binds 2 divalent metal cations. Magnesium or manganese.</text>
</comment>
<keyword evidence="5 18" id="KW-0548">Nucleotidyltransferase</keyword>
<feature type="active site" description="Proton acceptor" evidence="15">
    <location>
        <position position="153"/>
    </location>
</feature>
<dbReference type="PANTHER" id="PTHR30231">
    <property type="entry name" value="DNA POLYMERASE III SUBUNIT EPSILON"/>
    <property type="match status" value="1"/>
</dbReference>
<evidence type="ECO:0000259" key="19">
    <source>
        <dbReference type="SMART" id="SM00479"/>
    </source>
</evidence>
<comment type="catalytic activity">
    <reaction evidence="14 18">
        <text>DNA(n) + a 2'-deoxyribonucleoside 5'-triphosphate = DNA(n+1) + diphosphate</text>
        <dbReference type="Rhea" id="RHEA:22508"/>
        <dbReference type="Rhea" id="RHEA-COMP:17339"/>
        <dbReference type="Rhea" id="RHEA-COMP:17340"/>
        <dbReference type="ChEBI" id="CHEBI:33019"/>
        <dbReference type="ChEBI" id="CHEBI:61560"/>
        <dbReference type="ChEBI" id="CHEBI:173112"/>
        <dbReference type="EC" id="2.7.7.7"/>
    </reaction>
</comment>
<gene>
    <name evidence="18" type="primary">dnaQ</name>
    <name evidence="20" type="ORF">SAJA_08500</name>
</gene>
<feature type="binding site" evidence="16">
    <location>
        <position position="158"/>
    </location>
    <ligand>
        <name>substrate</name>
    </ligand>
</feature>
<evidence type="ECO:0000256" key="8">
    <source>
        <dbReference type="ARBA" id="ARBA00022723"/>
    </source>
</evidence>
<evidence type="ECO:0000256" key="9">
    <source>
        <dbReference type="ARBA" id="ARBA00022801"/>
    </source>
</evidence>
<dbReference type="InterPro" id="IPR036397">
    <property type="entry name" value="RNaseH_sf"/>
</dbReference>
<evidence type="ECO:0000256" key="10">
    <source>
        <dbReference type="ARBA" id="ARBA00022839"/>
    </source>
</evidence>
<comment type="cofactor">
    <cofactor evidence="1 18">
        <name>Mn(2+)</name>
        <dbReference type="ChEBI" id="CHEBI:29035"/>
    </cofactor>
</comment>
<evidence type="ECO:0000256" key="1">
    <source>
        <dbReference type="ARBA" id="ARBA00001936"/>
    </source>
</evidence>
<dbReference type="SUPFAM" id="SSF53098">
    <property type="entry name" value="Ribonuclease H-like"/>
    <property type="match status" value="1"/>
</dbReference>
<dbReference type="Gene3D" id="3.30.420.10">
    <property type="entry name" value="Ribonuclease H-like superfamily/Ribonuclease H"/>
    <property type="match status" value="1"/>
</dbReference>
<keyword evidence="6 18" id="KW-0235">DNA replication</keyword>
<feature type="binding site" evidence="16">
    <location>
        <position position="7"/>
    </location>
    <ligand>
        <name>substrate</name>
    </ligand>
</feature>
<accession>A0A423PRA2</accession>
<keyword evidence="7 18" id="KW-0540">Nuclease</keyword>